<sequence>MKKTLLSLIGIMFSAPISSLAVACQPIEQFPSKSAIVTDETINELFQNNKIPLVYFEYLSYINGFFEHLDFEGSLSISKTTSPIINISDDWNIEKQNYYNSLAEIYNPLVVNDQINFTGLTYIIENIFIDEFNFSQTSIINVNLSTTMAVTVMKGWKTVGKLLLTVSSTGPFDSWQINLFLNAWMRSLANLKITPNLDEDNFEIETNSSIPNLIEAFTNRNNQIKGLNLTSENFKINEDETGFSFNGYEYLLKNK</sequence>
<accession>A0A2K8KH53</accession>
<proteinExistence type="predicted"/>
<feature type="signal peptide" evidence="1">
    <location>
        <begin position="1"/>
        <end position="23"/>
    </location>
</feature>
<gene>
    <name evidence="2" type="ORF">SCLAR_v1c06810</name>
</gene>
<name>A0A2K8KH53_9MOLU</name>
<evidence type="ECO:0000313" key="2">
    <source>
        <dbReference type="EMBL" id="ATX70998.1"/>
    </source>
</evidence>
<evidence type="ECO:0000313" key="3">
    <source>
        <dbReference type="Proteomes" id="UP000231179"/>
    </source>
</evidence>
<dbReference type="EMBL" id="CP024870">
    <property type="protein sequence ID" value="ATX70998.1"/>
    <property type="molecule type" value="Genomic_DNA"/>
</dbReference>
<keyword evidence="1" id="KW-0732">Signal</keyword>
<reference evidence="2 3" key="1">
    <citation type="submission" date="2017-11" db="EMBL/GenBank/DDBJ databases">
        <title>Complete genome sequence of Spiroplasma clarkii CN-5 (DSM 19994).</title>
        <authorList>
            <person name="Tsai Y.-M."/>
            <person name="Chang A."/>
            <person name="Lo W.-S."/>
            <person name="Kuo C.-H."/>
        </authorList>
    </citation>
    <scope>NUCLEOTIDE SEQUENCE [LARGE SCALE GENOMIC DNA]</scope>
    <source>
        <strain evidence="2 3">CN-5</strain>
    </source>
</reference>
<organism evidence="2 3">
    <name type="scientific">Spiroplasma clarkii</name>
    <dbReference type="NCBI Taxonomy" id="2139"/>
    <lineage>
        <taxon>Bacteria</taxon>
        <taxon>Bacillati</taxon>
        <taxon>Mycoplasmatota</taxon>
        <taxon>Mollicutes</taxon>
        <taxon>Entomoplasmatales</taxon>
        <taxon>Spiroplasmataceae</taxon>
        <taxon>Spiroplasma</taxon>
    </lineage>
</organism>
<keyword evidence="3" id="KW-1185">Reference proteome</keyword>
<protein>
    <recommendedName>
        <fullName evidence="4">Lipoprotein</fullName>
    </recommendedName>
</protein>
<dbReference type="Proteomes" id="UP000231179">
    <property type="component" value="Chromosome"/>
</dbReference>
<dbReference type="PROSITE" id="PS51257">
    <property type="entry name" value="PROKAR_LIPOPROTEIN"/>
    <property type="match status" value="1"/>
</dbReference>
<feature type="chain" id="PRO_5014635896" description="Lipoprotein" evidence="1">
    <location>
        <begin position="24"/>
        <end position="255"/>
    </location>
</feature>
<evidence type="ECO:0000256" key="1">
    <source>
        <dbReference type="SAM" id="SignalP"/>
    </source>
</evidence>
<dbReference type="RefSeq" id="WP_100254545.1">
    <property type="nucleotide sequence ID" value="NZ_CP024870.1"/>
</dbReference>
<evidence type="ECO:0008006" key="4">
    <source>
        <dbReference type="Google" id="ProtNLM"/>
    </source>
</evidence>
<dbReference type="AlphaFoldDB" id="A0A2K8KH53"/>